<evidence type="ECO:0000256" key="1">
    <source>
        <dbReference type="SAM" id="SignalP"/>
    </source>
</evidence>
<proteinExistence type="predicted"/>
<accession>A0A816QI59</accession>
<dbReference type="EMBL" id="HG994370">
    <property type="protein sequence ID" value="CAF2059780.1"/>
    <property type="molecule type" value="Genomic_DNA"/>
</dbReference>
<organism evidence="2">
    <name type="scientific">Brassica napus</name>
    <name type="common">Rape</name>
    <dbReference type="NCBI Taxonomy" id="3708"/>
    <lineage>
        <taxon>Eukaryota</taxon>
        <taxon>Viridiplantae</taxon>
        <taxon>Streptophyta</taxon>
        <taxon>Embryophyta</taxon>
        <taxon>Tracheophyta</taxon>
        <taxon>Spermatophyta</taxon>
        <taxon>Magnoliopsida</taxon>
        <taxon>eudicotyledons</taxon>
        <taxon>Gunneridae</taxon>
        <taxon>Pentapetalae</taxon>
        <taxon>rosids</taxon>
        <taxon>malvids</taxon>
        <taxon>Brassicales</taxon>
        <taxon>Brassicaceae</taxon>
        <taxon>Brassiceae</taxon>
        <taxon>Brassica</taxon>
    </lineage>
</organism>
<reference evidence="2" key="1">
    <citation type="submission" date="2021-01" db="EMBL/GenBank/DDBJ databases">
        <authorList>
            <consortium name="Genoscope - CEA"/>
            <person name="William W."/>
        </authorList>
    </citation>
    <scope>NUCLEOTIDE SEQUENCE</scope>
</reference>
<protein>
    <submittedName>
        <fullName evidence="2">(rape) hypothetical protein</fullName>
    </submittedName>
</protein>
<feature type="non-terminal residue" evidence="2">
    <location>
        <position position="71"/>
    </location>
</feature>
<feature type="chain" id="PRO_5033061018" evidence="1">
    <location>
        <begin position="22"/>
        <end position="71"/>
    </location>
</feature>
<evidence type="ECO:0000313" key="2">
    <source>
        <dbReference type="EMBL" id="CAF2059780.1"/>
    </source>
</evidence>
<keyword evidence="1" id="KW-0732">Signal</keyword>
<sequence length="71" mass="8214">MKNLATCLFVWLPRILASASASFGCCSFCRRRRRRRHCRSRSRILLFVSKLQEVNADAGSKFWFVCLTDAV</sequence>
<name>A0A816QI59_BRANA</name>
<dbReference type="Proteomes" id="UP001295469">
    <property type="component" value="Chromosome C06"/>
</dbReference>
<feature type="signal peptide" evidence="1">
    <location>
        <begin position="1"/>
        <end position="21"/>
    </location>
</feature>
<dbReference type="AlphaFoldDB" id="A0A816QI59"/>
<gene>
    <name evidence="2" type="ORF">DARMORV10_C06P27000.1</name>
</gene>